<name>A0AAW5R2M5_9HYPH</name>
<dbReference type="PANTHER" id="PTHR43537">
    <property type="entry name" value="TRANSCRIPTIONAL REGULATOR, GNTR FAMILY"/>
    <property type="match status" value="1"/>
</dbReference>
<dbReference type="Proteomes" id="UP001320898">
    <property type="component" value="Unassembled WGS sequence"/>
</dbReference>
<dbReference type="SUPFAM" id="SSF46785">
    <property type="entry name" value="Winged helix' DNA-binding domain"/>
    <property type="match status" value="1"/>
</dbReference>
<dbReference type="SMART" id="SM00345">
    <property type="entry name" value="HTH_GNTR"/>
    <property type="match status" value="1"/>
</dbReference>
<organism evidence="6 7">
    <name type="scientific">Microbaculum marinisediminis</name>
    <dbReference type="NCBI Taxonomy" id="2931392"/>
    <lineage>
        <taxon>Bacteria</taxon>
        <taxon>Pseudomonadati</taxon>
        <taxon>Pseudomonadota</taxon>
        <taxon>Alphaproteobacteria</taxon>
        <taxon>Hyphomicrobiales</taxon>
        <taxon>Tepidamorphaceae</taxon>
        <taxon>Microbaculum</taxon>
    </lineage>
</organism>
<dbReference type="PROSITE" id="PS50949">
    <property type="entry name" value="HTH_GNTR"/>
    <property type="match status" value="1"/>
</dbReference>
<evidence type="ECO:0000256" key="3">
    <source>
        <dbReference type="ARBA" id="ARBA00023163"/>
    </source>
</evidence>
<dbReference type="PANTHER" id="PTHR43537:SF5">
    <property type="entry name" value="UXU OPERON TRANSCRIPTIONAL REGULATOR"/>
    <property type="match status" value="1"/>
</dbReference>
<dbReference type="InterPro" id="IPR036388">
    <property type="entry name" value="WH-like_DNA-bd_sf"/>
</dbReference>
<dbReference type="SUPFAM" id="SSF48008">
    <property type="entry name" value="GntR ligand-binding domain-like"/>
    <property type="match status" value="1"/>
</dbReference>
<feature type="compositionally biased region" description="Polar residues" evidence="4">
    <location>
        <begin position="1"/>
        <end position="11"/>
    </location>
</feature>
<dbReference type="Gene3D" id="1.20.120.530">
    <property type="entry name" value="GntR ligand-binding domain-like"/>
    <property type="match status" value="1"/>
</dbReference>
<dbReference type="InterPro" id="IPR008920">
    <property type="entry name" value="TF_FadR/GntR_C"/>
</dbReference>
<reference evidence="6 7" key="1">
    <citation type="submission" date="2022-04" db="EMBL/GenBank/DDBJ databases">
        <authorList>
            <person name="Ye Y.-Q."/>
            <person name="Du Z.-J."/>
        </authorList>
    </citation>
    <scope>NUCLEOTIDE SEQUENCE [LARGE SCALE GENOMIC DNA]</scope>
    <source>
        <strain evidence="6 7">A6E488</strain>
    </source>
</reference>
<evidence type="ECO:0000313" key="7">
    <source>
        <dbReference type="Proteomes" id="UP001320898"/>
    </source>
</evidence>
<keyword evidence="1" id="KW-0805">Transcription regulation</keyword>
<comment type="caution">
    <text evidence="6">The sequence shown here is derived from an EMBL/GenBank/DDBJ whole genome shotgun (WGS) entry which is preliminary data.</text>
</comment>
<dbReference type="CDD" id="cd07377">
    <property type="entry name" value="WHTH_GntR"/>
    <property type="match status" value="1"/>
</dbReference>
<evidence type="ECO:0000313" key="6">
    <source>
        <dbReference type="EMBL" id="MCT8974223.1"/>
    </source>
</evidence>
<gene>
    <name evidence="6" type="ORF">MUB46_20345</name>
</gene>
<dbReference type="EMBL" id="JALIDZ010000011">
    <property type="protein sequence ID" value="MCT8974223.1"/>
    <property type="molecule type" value="Genomic_DNA"/>
</dbReference>
<protein>
    <submittedName>
        <fullName evidence="6">GntR family transcriptional regulator</fullName>
    </submittedName>
</protein>
<dbReference type="InterPro" id="IPR011711">
    <property type="entry name" value="GntR_C"/>
</dbReference>
<dbReference type="Pfam" id="PF00392">
    <property type="entry name" value="GntR"/>
    <property type="match status" value="1"/>
</dbReference>
<dbReference type="Pfam" id="PF07729">
    <property type="entry name" value="FCD"/>
    <property type="match status" value="1"/>
</dbReference>
<dbReference type="AlphaFoldDB" id="A0AAW5R2M5"/>
<dbReference type="GO" id="GO:0003677">
    <property type="term" value="F:DNA binding"/>
    <property type="evidence" value="ECO:0007669"/>
    <property type="project" value="UniProtKB-KW"/>
</dbReference>
<proteinExistence type="predicted"/>
<keyword evidence="2" id="KW-0238">DNA-binding</keyword>
<dbReference type="RefSeq" id="WP_261617810.1">
    <property type="nucleotide sequence ID" value="NZ_JALIDZ010000011.1"/>
</dbReference>
<dbReference type="Gene3D" id="1.10.10.10">
    <property type="entry name" value="Winged helix-like DNA-binding domain superfamily/Winged helix DNA-binding domain"/>
    <property type="match status" value="1"/>
</dbReference>
<keyword evidence="3" id="KW-0804">Transcription</keyword>
<dbReference type="InterPro" id="IPR036390">
    <property type="entry name" value="WH_DNA-bd_sf"/>
</dbReference>
<evidence type="ECO:0000256" key="2">
    <source>
        <dbReference type="ARBA" id="ARBA00023125"/>
    </source>
</evidence>
<evidence type="ECO:0000256" key="1">
    <source>
        <dbReference type="ARBA" id="ARBA00023015"/>
    </source>
</evidence>
<accession>A0AAW5R2M5</accession>
<evidence type="ECO:0000256" key="4">
    <source>
        <dbReference type="SAM" id="MobiDB-lite"/>
    </source>
</evidence>
<evidence type="ECO:0000259" key="5">
    <source>
        <dbReference type="PROSITE" id="PS50949"/>
    </source>
</evidence>
<feature type="region of interest" description="Disordered" evidence="4">
    <location>
        <begin position="1"/>
        <end position="24"/>
    </location>
</feature>
<dbReference type="GO" id="GO:0003700">
    <property type="term" value="F:DNA-binding transcription factor activity"/>
    <property type="evidence" value="ECO:0007669"/>
    <property type="project" value="InterPro"/>
</dbReference>
<feature type="domain" description="HTH gntR-type" evidence="5">
    <location>
        <begin position="23"/>
        <end position="90"/>
    </location>
</feature>
<keyword evidence="7" id="KW-1185">Reference proteome</keyword>
<sequence length="230" mass="25905">MTTPSTKSAVASGQRRGRAPQRQSLRDRAYEIIKKEIITCKLRPGEIIGEAHLSDRLGIGRTPVHQALDRLMTDGLVEVMPRKGVIVKPLSLDEAFAIVEMRLLTEGYCAGVAAERIEQGLIDRLEDNLDRMRLAIDKRRLEEILELDSEFHSLVASAGGNSVMKEILANLHDRATRFWFISLKSTEHQNRVLEQHTDIVKAISAHKAEEAKAAMRRHIEQFSSNLTSMM</sequence>
<dbReference type="InterPro" id="IPR000524">
    <property type="entry name" value="Tscrpt_reg_HTH_GntR"/>
</dbReference>
<dbReference type="SMART" id="SM00895">
    <property type="entry name" value="FCD"/>
    <property type="match status" value="1"/>
</dbReference>